<protein>
    <submittedName>
        <fullName evidence="2">Uncharacterized protein</fullName>
    </submittedName>
</protein>
<proteinExistence type="predicted"/>
<evidence type="ECO:0000313" key="3">
    <source>
        <dbReference type="Proteomes" id="UP001497516"/>
    </source>
</evidence>
<accession>A0AAV2F8B8</accession>
<dbReference type="EMBL" id="OZ034819">
    <property type="protein sequence ID" value="CAL1394474.1"/>
    <property type="molecule type" value="Genomic_DNA"/>
</dbReference>
<gene>
    <name evidence="2" type="ORF">LTRI10_LOCUS34976</name>
</gene>
<sequence>MQSIWIEVKAEVKPVSGCEIVEKVLEKKVKYGPKENPRSAKELQLQAELETTRAEAERNAKEFEEKIQSQEEQLKS</sequence>
<evidence type="ECO:0000256" key="1">
    <source>
        <dbReference type="SAM" id="MobiDB-lite"/>
    </source>
</evidence>
<reference evidence="2 3" key="1">
    <citation type="submission" date="2024-04" db="EMBL/GenBank/DDBJ databases">
        <authorList>
            <person name="Fracassetti M."/>
        </authorList>
    </citation>
    <scope>NUCLEOTIDE SEQUENCE [LARGE SCALE GENOMIC DNA]</scope>
</reference>
<dbReference type="AlphaFoldDB" id="A0AAV2F8B8"/>
<feature type="compositionally biased region" description="Basic and acidic residues" evidence="1">
    <location>
        <begin position="50"/>
        <end position="76"/>
    </location>
</feature>
<evidence type="ECO:0000313" key="2">
    <source>
        <dbReference type="EMBL" id="CAL1394474.1"/>
    </source>
</evidence>
<keyword evidence="3" id="KW-1185">Reference proteome</keyword>
<name>A0AAV2F8B8_9ROSI</name>
<dbReference type="Proteomes" id="UP001497516">
    <property type="component" value="Chromosome 6"/>
</dbReference>
<feature type="region of interest" description="Disordered" evidence="1">
    <location>
        <begin position="49"/>
        <end position="76"/>
    </location>
</feature>
<organism evidence="2 3">
    <name type="scientific">Linum trigynum</name>
    <dbReference type="NCBI Taxonomy" id="586398"/>
    <lineage>
        <taxon>Eukaryota</taxon>
        <taxon>Viridiplantae</taxon>
        <taxon>Streptophyta</taxon>
        <taxon>Embryophyta</taxon>
        <taxon>Tracheophyta</taxon>
        <taxon>Spermatophyta</taxon>
        <taxon>Magnoliopsida</taxon>
        <taxon>eudicotyledons</taxon>
        <taxon>Gunneridae</taxon>
        <taxon>Pentapetalae</taxon>
        <taxon>rosids</taxon>
        <taxon>fabids</taxon>
        <taxon>Malpighiales</taxon>
        <taxon>Linaceae</taxon>
        <taxon>Linum</taxon>
    </lineage>
</organism>